<dbReference type="Gene3D" id="1.10.150.320">
    <property type="entry name" value="Photosystem II 12 kDa extrinsic protein"/>
    <property type="match status" value="1"/>
</dbReference>
<name>A0A0F9BMN9_9ZZZZ</name>
<sequence length="239" mass="25552">MKKSIILVGILALGLILLAGCRQRPKEVELEKKELIPLEEMVPLEEMAPLKPRAEVAPVIAEAPFAVAPIAPAAATGKININTATQAQLETLPRIGPKTYEGLKDLITVGGAAAPAVTPTVAPAVTPIVAPAVPAEPVYKKVDTDGDGIPDTYVLYQATPAATVPTAAPTIVAPAKPTAGKINRLKAKDYPAYIEEVELKGKKWYRVRVGSFRDRDDALKLADKLKEKEGLKESIVWKK</sequence>
<dbReference type="EMBL" id="LAZR01048474">
    <property type="protein sequence ID" value="KKK91849.1"/>
    <property type="molecule type" value="Genomic_DNA"/>
</dbReference>
<accession>A0A0F9BMN9</accession>
<feature type="domain" description="SPOR" evidence="1">
    <location>
        <begin position="163"/>
        <end position="238"/>
    </location>
</feature>
<protein>
    <recommendedName>
        <fullName evidence="1">SPOR domain-containing protein</fullName>
    </recommendedName>
</protein>
<dbReference type="PROSITE" id="PS51724">
    <property type="entry name" value="SPOR"/>
    <property type="match status" value="1"/>
</dbReference>
<dbReference type="SUPFAM" id="SSF47781">
    <property type="entry name" value="RuvA domain 2-like"/>
    <property type="match status" value="1"/>
</dbReference>
<dbReference type="Pfam" id="PF05036">
    <property type="entry name" value="SPOR"/>
    <property type="match status" value="1"/>
</dbReference>
<dbReference type="AlphaFoldDB" id="A0A0F9BMN9"/>
<dbReference type="InterPro" id="IPR010994">
    <property type="entry name" value="RuvA_2-like"/>
</dbReference>
<reference evidence="2" key="1">
    <citation type="journal article" date="2015" name="Nature">
        <title>Complex archaea that bridge the gap between prokaryotes and eukaryotes.</title>
        <authorList>
            <person name="Spang A."/>
            <person name="Saw J.H."/>
            <person name="Jorgensen S.L."/>
            <person name="Zaremba-Niedzwiedzka K."/>
            <person name="Martijn J."/>
            <person name="Lind A.E."/>
            <person name="van Eijk R."/>
            <person name="Schleper C."/>
            <person name="Guy L."/>
            <person name="Ettema T.J."/>
        </authorList>
    </citation>
    <scope>NUCLEOTIDE SEQUENCE</scope>
</reference>
<comment type="caution">
    <text evidence="2">The sequence shown here is derived from an EMBL/GenBank/DDBJ whole genome shotgun (WGS) entry which is preliminary data.</text>
</comment>
<evidence type="ECO:0000313" key="2">
    <source>
        <dbReference type="EMBL" id="KKK91849.1"/>
    </source>
</evidence>
<dbReference type="InterPro" id="IPR036680">
    <property type="entry name" value="SPOR-like_sf"/>
</dbReference>
<dbReference type="InterPro" id="IPR007730">
    <property type="entry name" value="SPOR-like_dom"/>
</dbReference>
<proteinExistence type="predicted"/>
<evidence type="ECO:0000259" key="1">
    <source>
        <dbReference type="PROSITE" id="PS51724"/>
    </source>
</evidence>
<gene>
    <name evidence="2" type="ORF">LCGC14_2708830</name>
</gene>
<organism evidence="2">
    <name type="scientific">marine sediment metagenome</name>
    <dbReference type="NCBI Taxonomy" id="412755"/>
    <lineage>
        <taxon>unclassified sequences</taxon>
        <taxon>metagenomes</taxon>
        <taxon>ecological metagenomes</taxon>
    </lineage>
</organism>
<dbReference type="SUPFAM" id="SSF110997">
    <property type="entry name" value="Sporulation related repeat"/>
    <property type="match status" value="1"/>
</dbReference>
<dbReference type="PROSITE" id="PS51257">
    <property type="entry name" value="PROKAR_LIPOPROTEIN"/>
    <property type="match status" value="1"/>
</dbReference>
<dbReference type="GO" id="GO:0042834">
    <property type="term" value="F:peptidoglycan binding"/>
    <property type="evidence" value="ECO:0007669"/>
    <property type="project" value="InterPro"/>
</dbReference>
<dbReference type="Gene3D" id="3.30.70.1070">
    <property type="entry name" value="Sporulation related repeat"/>
    <property type="match status" value="1"/>
</dbReference>